<name>A0A229P090_9BACL</name>
<dbReference type="Gene3D" id="3.40.190.10">
    <property type="entry name" value="Periplasmic binding protein-like II"/>
    <property type="match status" value="1"/>
</dbReference>
<organism evidence="1 2">
    <name type="scientific">Paenibacillus herberti</name>
    <dbReference type="NCBI Taxonomy" id="1619309"/>
    <lineage>
        <taxon>Bacteria</taxon>
        <taxon>Bacillati</taxon>
        <taxon>Bacillota</taxon>
        <taxon>Bacilli</taxon>
        <taxon>Bacillales</taxon>
        <taxon>Paenibacillaceae</taxon>
        <taxon>Paenibacillus</taxon>
    </lineage>
</organism>
<dbReference type="InterPro" id="IPR006059">
    <property type="entry name" value="SBP"/>
</dbReference>
<protein>
    <recommendedName>
        <fullName evidence="3">ABC transporter substrate-binding protein</fullName>
    </recommendedName>
</protein>
<keyword evidence="2" id="KW-1185">Reference proteome</keyword>
<dbReference type="SUPFAM" id="SSF53850">
    <property type="entry name" value="Periplasmic binding protein-like II"/>
    <property type="match status" value="1"/>
</dbReference>
<comment type="caution">
    <text evidence="1">The sequence shown here is derived from an EMBL/GenBank/DDBJ whole genome shotgun (WGS) entry which is preliminary data.</text>
</comment>
<dbReference type="RefSeq" id="WP_089522624.1">
    <property type="nucleotide sequence ID" value="NZ_NMUQ01000001.1"/>
</dbReference>
<dbReference type="PANTHER" id="PTHR43649">
    <property type="entry name" value="ARABINOSE-BINDING PROTEIN-RELATED"/>
    <property type="match status" value="1"/>
</dbReference>
<proteinExistence type="predicted"/>
<evidence type="ECO:0000313" key="2">
    <source>
        <dbReference type="Proteomes" id="UP000215145"/>
    </source>
</evidence>
<dbReference type="AlphaFoldDB" id="A0A229P090"/>
<dbReference type="EMBL" id="NMUQ01000001">
    <property type="protein sequence ID" value="OXM15528.1"/>
    <property type="molecule type" value="Genomic_DNA"/>
</dbReference>
<reference evidence="1 2" key="1">
    <citation type="submission" date="2017-07" db="EMBL/GenBank/DDBJ databases">
        <title>Paenibacillus herberti R33 genome sequencing and assembly.</title>
        <authorList>
            <person name="Su W."/>
        </authorList>
    </citation>
    <scope>NUCLEOTIDE SEQUENCE [LARGE SCALE GENOMIC DNA]</scope>
    <source>
        <strain evidence="1 2">R33</strain>
    </source>
</reference>
<dbReference type="PANTHER" id="PTHR43649:SF12">
    <property type="entry name" value="DIACETYLCHITOBIOSE BINDING PROTEIN DASA"/>
    <property type="match status" value="1"/>
</dbReference>
<accession>A0A229P090</accession>
<sequence length="459" mass="51581">MNSKTRTRTIILLILVLTMSLLSACMKEENKGGELEGKLEGTLKVMYFQENLFFQKYGNYFMNQFPNVEFEVVNTQWLMKYPAADSNKAFKEYIEERKPDVLYLDMSSYSYAIENDLLHPLDSVIQQDKFDLEGILPMVTDWLKKEGSGGLYALAPEFSTSGLYYNIDLFEKYNVELPRNGMSFQEVLNLAEQFPVKGSEAERIYGLSTTSSSTATKLSEAIFQMTNYYGTVQGLSYVSADGKNITIDSPQWRNIYEKVVDTYQSGIISPPGSWENDLFLNGRAAMIVEGSYYLNMISQAEGRLKSPLRWGVVTQPVHSQDPDVAPNMGLTDIFGVYANSPNKKLAWEFIKFASGTEVAKSLSRAPGGSLSVRPDFIPEVNGTALSAFYELTKMSDFSYPLNVPEGFDSILQTIFSRETEAVLAGEQTIDEALQKINAKGNEQLKEAHIRAALKKEKDK</sequence>
<dbReference type="InterPro" id="IPR050490">
    <property type="entry name" value="Bact_solute-bd_prot1"/>
</dbReference>
<dbReference type="Proteomes" id="UP000215145">
    <property type="component" value="Unassembled WGS sequence"/>
</dbReference>
<dbReference type="PROSITE" id="PS51257">
    <property type="entry name" value="PROKAR_LIPOPROTEIN"/>
    <property type="match status" value="1"/>
</dbReference>
<evidence type="ECO:0008006" key="3">
    <source>
        <dbReference type="Google" id="ProtNLM"/>
    </source>
</evidence>
<evidence type="ECO:0000313" key="1">
    <source>
        <dbReference type="EMBL" id="OXM15528.1"/>
    </source>
</evidence>
<dbReference type="OrthoDB" id="2675752at2"/>
<dbReference type="Pfam" id="PF13416">
    <property type="entry name" value="SBP_bac_8"/>
    <property type="match status" value="1"/>
</dbReference>
<gene>
    <name evidence="1" type="ORF">CGZ75_01970</name>
</gene>